<dbReference type="AlphaFoldDB" id="A0AAW1XC23"/>
<keyword evidence="2" id="KW-0430">Lectin</keyword>
<dbReference type="Pfam" id="PF01419">
    <property type="entry name" value="Jacalin"/>
    <property type="match status" value="1"/>
</dbReference>
<feature type="domain" description="Jacalin-type lectin" evidence="3">
    <location>
        <begin position="12"/>
        <end position="165"/>
    </location>
</feature>
<dbReference type="PROSITE" id="PS51752">
    <property type="entry name" value="JACALIN_LECTIN"/>
    <property type="match status" value="1"/>
</dbReference>
<dbReference type="InterPro" id="IPR033734">
    <property type="entry name" value="Jacalin-like_lectin_dom_plant"/>
</dbReference>
<dbReference type="EMBL" id="JBEDUW010000004">
    <property type="protein sequence ID" value="KAK9933302.1"/>
    <property type="molecule type" value="Genomic_DNA"/>
</dbReference>
<dbReference type="FunFam" id="2.100.10.30:FF:000001">
    <property type="entry name" value="Jacalin-related lectin 33"/>
    <property type="match status" value="1"/>
</dbReference>
<dbReference type="CDD" id="cd09612">
    <property type="entry name" value="Jacalin"/>
    <property type="match status" value="1"/>
</dbReference>
<dbReference type="SUPFAM" id="SSF51101">
    <property type="entry name" value="Mannose-binding lectins"/>
    <property type="match status" value="1"/>
</dbReference>
<accession>A0AAW1XC23</accession>
<name>A0AAW1XC23_RUBAR</name>
<keyword evidence="5" id="KW-1185">Reference proteome</keyword>
<evidence type="ECO:0000256" key="2">
    <source>
        <dbReference type="ARBA" id="ARBA00022734"/>
    </source>
</evidence>
<dbReference type="Gene3D" id="2.100.10.30">
    <property type="entry name" value="Jacalin-like lectin domain"/>
    <property type="match status" value="1"/>
</dbReference>
<evidence type="ECO:0000256" key="1">
    <source>
        <dbReference type="ARBA" id="ARBA00006568"/>
    </source>
</evidence>
<dbReference type="GO" id="GO:0005536">
    <property type="term" value="F:D-glucose binding"/>
    <property type="evidence" value="ECO:0007669"/>
    <property type="project" value="UniProtKB-ARBA"/>
</dbReference>
<dbReference type="PANTHER" id="PTHR47293:SF68">
    <property type="entry name" value="JACALIN-RELATED LECTIN 3"/>
    <property type="match status" value="1"/>
</dbReference>
<gene>
    <name evidence="4" type="ORF">M0R45_020503</name>
</gene>
<evidence type="ECO:0000313" key="4">
    <source>
        <dbReference type="EMBL" id="KAK9933302.1"/>
    </source>
</evidence>
<proteinExistence type="inferred from homology"/>
<comment type="similarity">
    <text evidence="1">Belongs to the jacalin lectin family.</text>
</comment>
<organism evidence="4 5">
    <name type="scientific">Rubus argutus</name>
    <name type="common">Southern blackberry</name>
    <dbReference type="NCBI Taxonomy" id="59490"/>
    <lineage>
        <taxon>Eukaryota</taxon>
        <taxon>Viridiplantae</taxon>
        <taxon>Streptophyta</taxon>
        <taxon>Embryophyta</taxon>
        <taxon>Tracheophyta</taxon>
        <taxon>Spermatophyta</taxon>
        <taxon>Magnoliopsida</taxon>
        <taxon>eudicotyledons</taxon>
        <taxon>Gunneridae</taxon>
        <taxon>Pentapetalae</taxon>
        <taxon>rosids</taxon>
        <taxon>fabids</taxon>
        <taxon>Rosales</taxon>
        <taxon>Rosaceae</taxon>
        <taxon>Rosoideae</taxon>
        <taxon>Rosoideae incertae sedis</taxon>
        <taxon>Rubus</taxon>
    </lineage>
</organism>
<comment type="caution">
    <text evidence="4">The sequence shown here is derived from an EMBL/GenBank/DDBJ whole genome shotgun (WGS) entry which is preliminary data.</text>
</comment>
<reference evidence="4 5" key="1">
    <citation type="journal article" date="2023" name="G3 (Bethesda)">
        <title>A chromosome-length genome assembly and annotation of blackberry (Rubus argutus, cv. 'Hillquist').</title>
        <authorList>
            <person name="Bruna T."/>
            <person name="Aryal R."/>
            <person name="Dudchenko O."/>
            <person name="Sargent D.J."/>
            <person name="Mead D."/>
            <person name="Buti M."/>
            <person name="Cavallini A."/>
            <person name="Hytonen T."/>
            <person name="Andres J."/>
            <person name="Pham M."/>
            <person name="Weisz D."/>
            <person name="Mascagni F."/>
            <person name="Usai G."/>
            <person name="Natali L."/>
            <person name="Bassil N."/>
            <person name="Fernandez G.E."/>
            <person name="Lomsadze A."/>
            <person name="Armour M."/>
            <person name="Olukolu B."/>
            <person name="Poorten T."/>
            <person name="Britton C."/>
            <person name="Davik J."/>
            <person name="Ashrafi H."/>
            <person name="Aiden E.L."/>
            <person name="Borodovsky M."/>
            <person name="Worthington M."/>
        </authorList>
    </citation>
    <scope>NUCLEOTIDE SEQUENCE [LARGE SCALE GENOMIC DNA]</scope>
    <source>
        <strain evidence="4">PI 553951</strain>
    </source>
</reference>
<dbReference type="GO" id="GO:0005537">
    <property type="term" value="F:D-mannose binding"/>
    <property type="evidence" value="ECO:0007669"/>
    <property type="project" value="UniProtKB-ARBA"/>
</dbReference>
<evidence type="ECO:0000259" key="3">
    <source>
        <dbReference type="PROSITE" id="PS51752"/>
    </source>
</evidence>
<dbReference type="PANTHER" id="PTHR47293">
    <property type="entry name" value="JACALIN-RELATED LECTIN 3"/>
    <property type="match status" value="1"/>
</dbReference>
<sequence>MSYQQFKRGESLKVIGPYGSAAEGNSFDHGIHKAVRQLVMGSIPPIGISFIQIQYYDDDNGTSSWTDKHGISESSLYNSNTETTTIKLDYPDEFLTSVYGYYDKPGLKQNYICSLTFKSNKRTYGPFGEERGNYFSTKVNGAMIVGFHGRSGIHGLLAIGVYMKPLNPYRPPKSLLPPAGHSLQIKLEKDDHNTKKQTPNIVVSNNQVCGNEGDRNGTFAVGCTYKYITQYYNQPNVKYEDHFWLGSKDLLPAGGSLQIKLKKDEDKNTTEHSTCVVSDYQISGNHGDGNGRFSVGNRIKYVVNQNN</sequence>
<dbReference type="Proteomes" id="UP001457282">
    <property type="component" value="Unassembled WGS sequence"/>
</dbReference>
<evidence type="ECO:0000313" key="5">
    <source>
        <dbReference type="Proteomes" id="UP001457282"/>
    </source>
</evidence>
<dbReference type="InterPro" id="IPR001229">
    <property type="entry name" value="Jacalin-like_lectin_dom"/>
</dbReference>
<dbReference type="SMART" id="SM00915">
    <property type="entry name" value="Jacalin"/>
    <property type="match status" value="1"/>
</dbReference>
<dbReference type="InterPro" id="IPR036404">
    <property type="entry name" value="Jacalin-like_lectin_dom_sf"/>
</dbReference>
<protein>
    <recommendedName>
        <fullName evidence="3">Jacalin-type lectin domain-containing protein</fullName>
    </recommendedName>
</protein>